<dbReference type="eggNOG" id="ENOG5033BFV">
    <property type="taxonomic scope" value="Bacteria"/>
</dbReference>
<organism evidence="2 3">
    <name type="scientific">Microbulbifer agarilyticus</name>
    <dbReference type="NCBI Taxonomy" id="260552"/>
    <lineage>
        <taxon>Bacteria</taxon>
        <taxon>Pseudomonadati</taxon>
        <taxon>Pseudomonadota</taxon>
        <taxon>Gammaproteobacteria</taxon>
        <taxon>Cellvibrionales</taxon>
        <taxon>Microbulbiferaceae</taxon>
        <taxon>Microbulbifer</taxon>
    </lineage>
</organism>
<dbReference type="Proteomes" id="UP000188219">
    <property type="component" value="Chromosome"/>
</dbReference>
<sequence length="88" mass="9513">MAEEVTPQDSPLSRAYSDGNHTVNIDIYEDGDGGWLLEIVDENSNTTVWEDVFDSDAEALQEALDALKEEGVGAFIGPAEENGGWKAP</sequence>
<reference evidence="2" key="1">
    <citation type="submission" date="2017-02" db="EMBL/GenBank/DDBJ databases">
        <title>Genome of Microbulbifer agarilyticus GP101.</title>
        <authorList>
            <person name="Jung J."/>
            <person name="Bae S.S."/>
            <person name="Baek K."/>
        </authorList>
    </citation>
    <scope>NUCLEOTIDE SEQUENCE [LARGE SCALE GENOMIC DNA]</scope>
    <source>
        <strain evidence="2">GP101</strain>
    </source>
</reference>
<evidence type="ECO:0000313" key="2">
    <source>
        <dbReference type="EMBL" id="AQQ69594.1"/>
    </source>
</evidence>
<proteinExistence type="predicted"/>
<gene>
    <name evidence="2" type="ORF">Mag101_14015</name>
</gene>
<dbReference type="OrthoDB" id="5737581at2"/>
<feature type="region of interest" description="Disordered" evidence="1">
    <location>
        <begin position="1"/>
        <end position="21"/>
    </location>
</feature>
<name>A0A1Q2MA94_9GAMM</name>
<protein>
    <submittedName>
        <fullName evidence="2">Uncharacterized protein</fullName>
    </submittedName>
</protein>
<dbReference type="KEGG" id="maga:Mag101_14015"/>
<evidence type="ECO:0000313" key="3">
    <source>
        <dbReference type="Proteomes" id="UP000188219"/>
    </source>
</evidence>
<dbReference type="STRING" id="260552.Mag101_14015"/>
<accession>A0A1Q2MA94</accession>
<evidence type="ECO:0000256" key="1">
    <source>
        <dbReference type="SAM" id="MobiDB-lite"/>
    </source>
</evidence>
<dbReference type="EMBL" id="CP019650">
    <property type="protein sequence ID" value="AQQ69594.1"/>
    <property type="molecule type" value="Genomic_DNA"/>
</dbReference>
<dbReference type="AlphaFoldDB" id="A0A1Q2MA94"/>
<keyword evidence="3" id="KW-1185">Reference proteome</keyword>